<dbReference type="STRING" id="1793.AWC04_07230"/>
<dbReference type="InterPro" id="IPR036691">
    <property type="entry name" value="Endo/exonu/phosph_ase_sf"/>
</dbReference>
<gene>
    <name evidence="3" type="ORF">AWC04_07230</name>
</gene>
<name>A0A1X1RGI3_MYCFA</name>
<proteinExistence type="predicted"/>
<dbReference type="Proteomes" id="UP000193484">
    <property type="component" value="Unassembled WGS sequence"/>
</dbReference>
<evidence type="ECO:0000256" key="1">
    <source>
        <dbReference type="SAM" id="Phobius"/>
    </source>
</evidence>
<dbReference type="Gene3D" id="3.60.10.10">
    <property type="entry name" value="Endonuclease/exonuclease/phosphatase"/>
    <property type="match status" value="1"/>
</dbReference>
<evidence type="ECO:0000259" key="2">
    <source>
        <dbReference type="Pfam" id="PF03372"/>
    </source>
</evidence>
<dbReference type="Pfam" id="PF03372">
    <property type="entry name" value="Exo_endo_phos"/>
    <property type="match status" value="1"/>
</dbReference>
<protein>
    <recommendedName>
        <fullName evidence="2">Endonuclease/exonuclease/phosphatase domain-containing protein</fullName>
    </recommendedName>
</protein>
<evidence type="ECO:0000313" key="4">
    <source>
        <dbReference type="Proteomes" id="UP000193484"/>
    </source>
</evidence>
<feature type="domain" description="Endonuclease/exonuclease/phosphatase" evidence="2">
    <location>
        <begin position="95"/>
        <end position="305"/>
    </location>
</feature>
<dbReference type="GO" id="GO:0003824">
    <property type="term" value="F:catalytic activity"/>
    <property type="evidence" value="ECO:0007669"/>
    <property type="project" value="InterPro"/>
</dbReference>
<organism evidence="3 4">
    <name type="scientific">Mycolicibacterium fallax</name>
    <name type="common">Mycobacterium fallax</name>
    <dbReference type="NCBI Taxonomy" id="1793"/>
    <lineage>
        <taxon>Bacteria</taxon>
        <taxon>Bacillati</taxon>
        <taxon>Actinomycetota</taxon>
        <taxon>Actinomycetes</taxon>
        <taxon>Mycobacteriales</taxon>
        <taxon>Mycobacteriaceae</taxon>
        <taxon>Mycolicibacterium</taxon>
    </lineage>
</organism>
<dbReference type="SUPFAM" id="SSF56219">
    <property type="entry name" value="DNase I-like"/>
    <property type="match status" value="1"/>
</dbReference>
<comment type="caution">
    <text evidence="3">The sequence shown here is derived from an EMBL/GenBank/DDBJ whole genome shotgun (WGS) entry which is preliminary data.</text>
</comment>
<keyword evidence="1" id="KW-1133">Transmembrane helix</keyword>
<keyword evidence="1" id="KW-0812">Transmembrane</keyword>
<evidence type="ECO:0000313" key="3">
    <source>
        <dbReference type="EMBL" id="ORV05116.1"/>
    </source>
</evidence>
<dbReference type="InterPro" id="IPR005135">
    <property type="entry name" value="Endo/exonuclease/phosphatase"/>
</dbReference>
<keyword evidence="1" id="KW-0472">Membrane</keyword>
<keyword evidence="4" id="KW-1185">Reference proteome</keyword>
<dbReference type="AlphaFoldDB" id="A0A1X1RGI3"/>
<sequence>MGRFLLGVIALLGTLVGALAVALHLWPVRWVPLVELAALVPVLIAAPVIAVLAGVLARHRLRLVVSVAVLAAGVGTQLPLFIGGDRPEPHLTVASANLMVGTGDVAGLAALVGAQRVDVLAVQELTPEAAAAVARSSIVVDLPHRFERPAAGANGSAIYSRYPLRDGAALDGFILENLSAVLEVPGHGPLRVLALHPVAPIGWPAAELSSPWWAAEQDRVRELLHALPDGPVIAAGDFNATWDHALFRRNLTAGFVDATRAAGAGWLRTYPQDRSYPPVVGIDHVLLRGLSAASVTSHAIAGTDHRVVVARVG</sequence>
<feature type="transmembrane region" description="Helical" evidence="1">
    <location>
        <begin position="36"/>
        <end position="56"/>
    </location>
</feature>
<feature type="transmembrane region" description="Helical" evidence="1">
    <location>
        <begin position="63"/>
        <end position="82"/>
    </location>
</feature>
<dbReference type="EMBL" id="LQOJ01000027">
    <property type="protein sequence ID" value="ORV05116.1"/>
    <property type="molecule type" value="Genomic_DNA"/>
</dbReference>
<reference evidence="3 4" key="1">
    <citation type="submission" date="2016-01" db="EMBL/GenBank/DDBJ databases">
        <title>The new phylogeny of the genus Mycobacterium.</title>
        <authorList>
            <person name="Tarcisio F."/>
            <person name="Conor M."/>
            <person name="Antonella G."/>
            <person name="Elisabetta G."/>
            <person name="Giulia F.S."/>
            <person name="Sara T."/>
            <person name="Anna F."/>
            <person name="Clotilde B."/>
            <person name="Roberto B."/>
            <person name="Veronica D.S."/>
            <person name="Fabio R."/>
            <person name="Monica P."/>
            <person name="Olivier J."/>
            <person name="Enrico T."/>
            <person name="Nicola S."/>
        </authorList>
    </citation>
    <scope>NUCLEOTIDE SEQUENCE [LARGE SCALE GENOMIC DNA]</scope>
    <source>
        <strain evidence="3 4">DSM 44179</strain>
    </source>
</reference>
<accession>A0A1X1RGI3</accession>